<keyword evidence="3" id="KW-1185">Reference proteome</keyword>
<dbReference type="SMART" id="SM01022">
    <property type="entry name" value="ASCH"/>
    <property type="match status" value="1"/>
</dbReference>
<dbReference type="PANTHER" id="PTHR39203:SF1">
    <property type="entry name" value="CYTOPLASMIC PROTEIN"/>
    <property type="match status" value="1"/>
</dbReference>
<organism evidence="2 3">
    <name type="scientific">Hyella patelloides LEGE 07179</name>
    <dbReference type="NCBI Taxonomy" id="945734"/>
    <lineage>
        <taxon>Bacteria</taxon>
        <taxon>Bacillati</taxon>
        <taxon>Cyanobacteriota</taxon>
        <taxon>Cyanophyceae</taxon>
        <taxon>Pleurocapsales</taxon>
        <taxon>Hyellaceae</taxon>
        <taxon>Hyella</taxon>
    </lineage>
</organism>
<dbReference type="Gene3D" id="3.10.400.10">
    <property type="entry name" value="Sulfate adenylyltransferase"/>
    <property type="match status" value="1"/>
</dbReference>
<dbReference type="AlphaFoldDB" id="A0A563VMA0"/>
<dbReference type="Pfam" id="PF04266">
    <property type="entry name" value="ASCH"/>
    <property type="match status" value="1"/>
</dbReference>
<proteinExistence type="predicted"/>
<dbReference type="OrthoDB" id="9807542at2"/>
<dbReference type="InterPro" id="IPR007374">
    <property type="entry name" value="ASCH_domain"/>
</dbReference>
<feature type="domain" description="ASCH" evidence="1">
    <location>
        <begin position="33"/>
        <end position="151"/>
    </location>
</feature>
<dbReference type="EMBL" id="CAACVJ010000057">
    <property type="protein sequence ID" value="VEP12463.1"/>
    <property type="molecule type" value="Genomic_DNA"/>
</dbReference>
<dbReference type="InterPro" id="IPR009326">
    <property type="entry name" value="DUF984"/>
</dbReference>
<dbReference type="PIRSF" id="PIRSF021320">
    <property type="entry name" value="DUF984"/>
    <property type="match status" value="1"/>
</dbReference>
<dbReference type="Proteomes" id="UP000320055">
    <property type="component" value="Unassembled WGS sequence"/>
</dbReference>
<dbReference type="RefSeq" id="WP_144864131.1">
    <property type="nucleotide sequence ID" value="NZ_LR213777.1"/>
</dbReference>
<protein>
    <recommendedName>
        <fullName evidence="1">ASCH domain-containing protein</fullName>
    </recommendedName>
</protein>
<evidence type="ECO:0000259" key="1">
    <source>
        <dbReference type="SMART" id="SM01022"/>
    </source>
</evidence>
<dbReference type="PANTHER" id="PTHR39203">
    <property type="entry name" value="CYTOPLASMIC PROTEIN-RELATED"/>
    <property type="match status" value="1"/>
</dbReference>
<sequence length="156" mass="18050">MPDQQKLQLLWQAYLTTLPKNHSHRFSLLPDAWSFGDSPQIADRLGKLVLNGIKTATCSRYLGENILDEAGLSIILDGDGNPICIIETYEITIRRYQDVDEEFATAEGEGDLSLEYWRKAHWDFFSREAEKEDYEVSENMLLNCERFRLLYAHSNT</sequence>
<evidence type="ECO:0000313" key="3">
    <source>
        <dbReference type="Proteomes" id="UP000320055"/>
    </source>
</evidence>
<dbReference type="CDD" id="cd06553">
    <property type="entry name" value="ASCH_Ef3133_like"/>
    <property type="match status" value="1"/>
</dbReference>
<name>A0A563VMA0_9CYAN</name>
<dbReference type="InterPro" id="IPR015947">
    <property type="entry name" value="PUA-like_sf"/>
</dbReference>
<reference evidence="2 3" key="1">
    <citation type="submission" date="2019-01" db="EMBL/GenBank/DDBJ databases">
        <authorList>
            <person name="Brito A."/>
        </authorList>
    </citation>
    <scope>NUCLEOTIDE SEQUENCE [LARGE SCALE GENOMIC DNA]</scope>
    <source>
        <strain evidence="2">1</strain>
    </source>
</reference>
<evidence type="ECO:0000313" key="2">
    <source>
        <dbReference type="EMBL" id="VEP12463.1"/>
    </source>
</evidence>
<gene>
    <name evidence="2" type="ORF">H1P_150027</name>
</gene>
<dbReference type="SUPFAM" id="SSF88697">
    <property type="entry name" value="PUA domain-like"/>
    <property type="match status" value="1"/>
</dbReference>
<accession>A0A563VMA0</accession>